<evidence type="ECO:0000259" key="1">
    <source>
        <dbReference type="Pfam" id="PF14534"/>
    </source>
</evidence>
<dbReference type="AlphaFoldDB" id="A0A1G6JAU0"/>
<accession>A0A1G6JAU0</accession>
<gene>
    <name evidence="2" type="ORF">SAMN05192589_101342</name>
</gene>
<reference evidence="2 3" key="1">
    <citation type="submission" date="2016-10" db="EMBL/GenBank/DDBJ databases">
        <authorList>
            <person name="de Groot N.N."/>
        </authorList>
    </citation>
    <scope>NUCLEOTIDE SEQUENCE [LARGE SCALE GENOMIC DNA]</scope>
    <source>
        <strain evidence="2 3">DSM 16619</strain>
    </source>
</reference>
<evidence type="ECO:0000313" key="3">
    <source>
        <dbReference type="Proteomes" id="UP000198781"/>
    </source>
</evidence>
<protein>
    <recommendedName>
        <fullName evidence="1">DUF4440 domain-containing protein</fullName>
    </recommendedName>
</protein>
<dbReference type="SUPFAM" id="SSF54427">
    <property type="entry name" value="NTF2-like"/>
    <property type="match status" value="1"/>
</dbReference>
<sequence>MHSPMPTTDNVFLLLQALEVELHTPAVRGDAARLGALLHDDFREFGRSGGVHTKADVLSQLPQEAQPATLFADRFEIALLGEAAALLTYRSAQRLAEGTFDRWTLRTSVWERSAPGWQMRFHQGTPTAPFDPEE</sequence>
<dbReference type="STRING" id="187868.SAMN05192589_101342"/>
<dbReference type="EMBL" id="FMZC01000001">
    <property type="protein sequence ID" value="SDC14976.1"/>
    <property type="molecule type" value="Genomic_DNA"/>
</dbReference>
<dbReference type="Gene3D" id="3.10.450.50">
    <property type="match status" value="1"/>
</dbReference>
<name>A0A1G6JAU0_9BURK</name>
<organism evidence="2 3">
    <name type="scientific">Paracidovorax valerianellae</name>
    <dbReference type="NCBI Taxonomy" id="187868"/>
    <lineage>
        <taxon>Bacteria</taxon>
        <taxon>Pseudomonadati</taxon>
        <taxon>Pseudomonadota</taxon>
        <taxon>Betaproteobacteria</taxon>
        <taxon>Burkholderiales</taxon>
        <taxon>Comamonadaceae</taxon>
        <taxon>Paracidovorax</taxon>
    </lineage>
</organism>
<keyword evidence="3" id="KW-1185">Reference proteome</keyword>
<evidence type="ECO:0000313" key="2">
    <source>
        <dbReference type="EMBL" id="SDC14976.1"/>
    </source>
</evidence>
<feature type="domain" description="DUF4440" evidence="1">
    <location>
        <begin position="15"/>
        <end position="119"/>
    </location>
</feature>
<dbReference type="Pfam" id="PF14534">
    <property type="entry name" value="DUF4440"/>
    <property type="match status" value="1"/>
</dbReference>
<dbReference type="InterPro" id="IPR027843">
    <property type="entry name" value="DUF4440"/>
</dbReference>
<dbReference type="InterPro" id="IPR032710">
    <property type="entry name" value="NTF2-like_dom_sf"/>
</dbReference>
<dbReference type="OrthoDB" id="121974at2"/>
<proteinExistence type="predicted"/>
<dbReference type="Proteomes" id="UP000198781">
    <property type="component" value="Unassembled WGS sequence"/>
</dbReference>